<proteinExistence type="predicted"/>
<dbReference type="Proteomes" id="UP000192277">
    <property type="component" value="Unassembled WGS sequence"/>
</dbReference>
<name>A0ABX3P418_9BACT</name>
<gene>
    <name evidence="1" type="ORF">A4D02_00985</name>
</gene>
<organism evidence="1 2">
    <name type="scientific">Niastella koreensis</name>
    <dbReference type="NCBI Taxonomy" id="354356"/>
    <lineage>
        <taxon>Bacteria</taxon>
        <taxon>Pseudomonadati</taxon>
        <taxon>Bacteroidota</taxon>
        <taxon>Chitinophagia</taxon>
        <taxon>Chitinophagales</taxon>
        <taxon>Chitinophagaceae</taxon>
        <taxon>Niastella</taxon>
    </lineage>
</organism>
<comment type="caution">
    <text evidence="1">The sequence shown here is derived from an EMBL/GenBank/DDBJ whole genome shotgun (WGS) entry which is preliminary data.</text>
</comment>
<keyword evidence="2" id="KW-1185">Reference proteome</keyword>
<accession>A0ABX3P418</accession>
<reference evidence="1 2" key="1">
    <citation type="submission" date="2016-04" db="EMBL/GenBank/DDBJ databases">
        <authorList>
            <person name="Chen L."/>
            <person name="Zhuang W."/>
            <person name="Wang G."/>
        </authorList>
    </citation>
    <scope>NUCLEOTIDE SEQUENCE [LARGE SCALE GENOMIC DNA]</scope>
    <source>
        <strain evidence="2">GR20</strain>
    </source>
</reference>
<evidence type="ECO:0000313" key="1">
    <source>
        <dbReference type="EMBL" id="OQP54928.1"/>
    </source>
</evidence>
<sequence length="60" mass="6938">MLLSLIFFRPFLIHQGGKLPKTYASPYLLDVERKWKTVDNQVVVTLPNFLKSFLSTNSQP</sequence>
<evidence type="ECO:0000313" key="2">
    <source>
        <dbReference type="Proteomes" id="UP000192277"/>
    </source>
</evidence>
<dbReference type="EMBL" id="LWBO01000001">
    <property type="protein sequence ID" value="OQP54928.1"/>
    <property type="molecule type" value="Genomic_DNA"/>
</dbReference>
<protein>
    <submittedName>
        <fullName evidence="1">Uncharacterized protein</fullName>
    </submittedName>
</protein>